<evidence type="ECO:0000259" key="8">
    <source>
        <dbReference type="Pfam" id="PF05140"/>
    </source>
</evidence>
<dbReference type="STRING" id="1246626.BleG1_2083"/>
<dbReference type="AlphaFoldDB" id="A0A060LTW2"/>
<dbReference type="PANTHER" id="PTHR31566">
    <property type="entry name" value="CYTOCHROME C BIOGENESIS PROTEIN CCS1, CHLOROPLASTIC"/>
    <property type="match status" value="1"/>
</dbReference>
<keyword evidence="2 7" id="KW-0812">Transmembrane</keyword>
<dbReference type="OrthoDB" id="9770923at2"/>
<accession>A0A060LTW2</accession>
<proteinExistence type="predicted"/>
<evidence type="ECO:0000313" key="9">
    <source>
        <dbReference type="EMBL" id="AIC94661.1"/>
    </source>
</evidence>
<dbReference type="Proteomes" id="UP000027142">
    <property type="component" value="Chromosome"/>
</dbReference>
<evidence type="ECO:0000313" key="10">
    <source>
        <dbReference type="Proteomes" id="UP000027142"/>
    </source>
</evidence>
<dbReference type="HOGENOM" id="CLU_034630_1_0_9"/>
<evidence type="ECO:0000256" key="4">
    <source>
        <dbReference type="ARBA" id="ARBA00022989"/>
    </source>
</evidence>
<dbReference type="Pfam" id="PF05140">
    <property type="entry name" value="ResB"/>
    <property type="match status" value="1"/>
</dbReference>
<comment type="subcellular location">
    <subcellularLocation>
        <location evidence="1">Membrane</location>
        <topology evidence="1">Multi-pass membrane protein</topology>
    </subcellularLocation>
</comment>
<dbReference type="RefSeq" id="WP_038480372.1">
    <property type="nucleotide sequence ID" value="NZ_CP003923.1"/>
</dbReference>
<organism evidence="9 10">
    <name type="scientific">Shouchella lehensis G1</name>
    <dbReference type="NCBI Taxonomy" id="1246626"/>
    <lineage>
        <taxon>Bacteria</taxon>
        <taxon>Bacillati</taxon>
        <taxon>Bacillota</taxon>
        <taxon>Bacilli</taxon>
        <taxon>Bacillales</taxon>
        <taxon>Bacillaceae</taxon>
        <taxon>Shouchella</taxon>
    </lineage>
</organism>
<reference evidence="9 10" key="1">
    <citation type="journal article" date="2014" name="Gene">
        <title>A comparative genomic analysis of the alkalitolerant soil bacterium Bacillus lehensis G1.</title>
        <authorList>
            <person name="Noor Y.M."/>
            <person name="Samsulrizal N.H."/>
            <person name="Jema'on N.A."/>
            <person name="Low K.O."/>
            <person name="Ramli A.N."/>
            <person name="Alias N.I."/>
            <person name="Damis S.I."/>
            <person name="Fuzi S.F."/>
            <person name="Isa M.N."/>
            <person name="Murad A.M."/>
            <person name="Raih M.F."/>
            <person name="Bakar F.D."/>
            <person name="Najimudin N."/>
            <person name="Mahadi N.M."/>
            <person name="Illias R.M."/>
        </authorList>
    </citation>
    <scope>NUCLEOTIDE SEQUENCE [LARGE SCALE GENOMIC DNA]</scope>
    <source>
        <strain evidence="9 10">G1</strain>
    </source>
</reference>
<feature type="transmembrane region" description="Helical" evidence="7">
    <location>
        <begin position="124"/>
        <end position="143"/>
    </location>
</feature>
<keyword evidence="5 7" id="KW-0472">Membrane</keyword>
<dbReference type="GO" id="GO:0017004">
    <property type="term" value="P:cytochrome complex assembly"/>
    <property type="evidence" value="ECO:0007669"/>
    <property type="project" value="UniProtKB-KW"/>
</dbReference>
<sequence>MKDKLKTCECGHIHKEGTDMCAACGKPLTDEAKSEGVNMRYEGAAIRSKKQRRTILDQIWAFFSSVKVGIWIIIILLVASAVGTLFPQENLRPGIEDAATFYEREYGSIGLLYYNLGLNELYSSWWYIALIVALAVSIVVASFDRGIPLYKALKAQRVTRHPHFMTRQRLFAATKASASTSDDLEKVTVALKKKRYTIREENGNLLAEKNRFARWGPYVNHVGLILFLAGCLMRYLPGMYVDTTMWIREGERAPVPEASEYLVENRGFSIDYYDPEDDRFQDAFANSNGLVTESFMTDAVLYKRSGILGDDSIEKVDEKNIFVNDPLKFDSFSLYQTDYRENELHEMTFTLEQKETNETFGELTINLINPEGTYDLGDGYEVRLVNYFPNFYMNSNNEPSTRNNIPDNPYFIFEMITPDTPEGETSVVGIQQNLEPLQENEYKMTFVDVELANVSILTVRKDQTLPLLIAGGSIFIIGLVQGSYWAHRRVWIQQTDGKVWIAGHTNRNWLSFQKELSESLEDTNLLTPMDQEEQKESDGSADVSGQKGDKHA</sequence>
<name>A0A060LTW2_9BACI</name>
<feature type="transmembrane region" description="Helical" evidence="7">
    <location>
        <begin position="59"/>
        <end position="82"/>
    </location>
</feature>
<feature type="transmembrane region" description="Helical" evidence="7">
    <location>
        <begin position="218"/>
        <end position="236"/>
    </location>
</feature>
<dbReference type="InterPro" id="IPR023494">
    <property type="entry name" value="Cyt_c_bgen_Ccs1/CcsB/ResB"/>
</dbReference>
<dbReference type="eggNOG" id="COG1333">
    <property type="taxonomic scope" value="Bacteria"/>
</dbReference>
<evidence type="ECO:0000256" key="7">
    <source>
        <dbReference type="SAM" id="Phobius"/>
    </source>
</evidence>
<keyword evidence="4 7" id="KW-1133">Transmembrane helix</keyword>
<evidence type="ECO:0000256" key="3">
    <source>
        <dbReference type="ARBA" id="ARBA00022748"/>
    </source>
</evidence>
<dbReference type="KEGG" id="ble:BleG1_2083"/>
<dbReference type="GO" id="GO:0016020">
    <property type="term" value="C:membrane"/>
    <property type="evidence" value="ECO:0007669"/>
    <property type="project" value="UniProtKB-SubCell"/>
</dbReference>
<feature type="transmembrane region" description="Helical" evidence="7">
    <location>
        <begin position="465"/>
        <end position="486"/>
    </location>
</feature>
<dbReference type="PATRIC" id="fig|1246626.3.peg.2083"/>
<evidence type="ECO:0000256" key="2">
    <source>
        <dbReference type="ARBA" id="ARBA00022692"/>
    </source>
</evidence>
<evidence type="ECO:0000256" key="6">
    <source>
        <dbReference type="SAM" id="MobiDB-lite"/>
    </source>
</evidence>
<evidence type="ECO:0000256" key="5">
    <source>
        <dbReference type="ARBA" id="ARBA00023136"/>
    </source>
</evidence>
<dbReference type="InterPro" id="IPR007816">
    <property type="entry name" value="ResB-like_domain"/>
</dbReference>
<keyword evidence="10" id="KW-1185">Reference proteome</keyword>
<feature type="region of interest" description="Disordered" evidence="6">
    <location>
        <begin position="522"/>
        <end position="552"/>
    </location>
</feature>
<dbReference type="EMBL" id="CP003923">
    <property type="protein sequence ID" value="AIC94661.1"/>
    <property type="molecule type" value="Genomic_DNA"/>
</dbReference>
<feature type="domain" description="ResB-like" evidence="8">
    <location>
        <begin position="66"/>
        <end position="516"/>
    </location>
</feature>
<gene>
    <name evidence="9" type="ORF">BleG1_2083</name>
</gene>
<protein>
    <submittedName>
        <fullName evidence="9">Cytochrome c biogenesis protein</fullName>
    </submittedName>
</protein>
<evidence type="ECO:0000256" key="1">
    <source>
        <dbReference type="ARBA" id="ARBA00004141"/>
    </source>
</evidence>
<dbReference type="PANTHER" id="PTHR31566:SF0">
    <property type="entry name" value="CYTOCHROME C BIOGENESIS PROTEIN CCS1, CHLOROPLASTIC"/>
    <property type="match status" value="1"/>
</dbReference>
<keyword evidence="3" id="KW-0201">Cytochrome c-type biogenesis</keyword>